<evidence type="ECO:0000256" key="1">
    <source>
        <dbReference type="SAM" id="MobiDB-lite"/>
    </source>
</evidence>
<evidence type="ECO:0008006" key="4">
    <source>
        <dbReference type="Google" id="ProtNLM"/>
    </source>
</evidence>
<comment type="caution">
    <text evidence="2">The sequence shown here is derived from an EMBL/GenBank/DDBJ whole genome shotgun (WGS) entry which is preliminary data.</text>
</comment>
<sequence>MTELVVTYFEMTSPPDRHGRSKMPAGQYALLRAWNMPVHFYRYLHEGAQATALRPERLGLDDAAIADILSDEQIEIFVLYVAGVPAGFAELDRRAEDEAIEIAYHGLMPEYVGLSFRGFLLDQVVDIAWSYRPTRLWACCSNLDHPKAMQTYQRGGFGVFRQERKPMPAGRVGSDRSRNAGDLSGIGAGNGADLSNIVPGPAGEAPT</sequence>
<gene>
    <name evidence="2" type="ORF">GCM10011505_23990</name>
</gene>
<feature type="region of interest" description="Disordered" evidence="1">
    <location>
        <begin position="166"/>
        <end position="207"/>
    </location>
</feature>
<proteinExistence type="predicted"/>
<dbReference type="RefSeq" id="WP_188578102.1">
    <property type="nucleotide sequence ID" value="NZ_BMDZ01000025.1"/>
</dbReference>
<protein>
    <recommendedName>
        <fullName evidence="4">GNAT family N-acetyltransferase</fullName>
    </recommendedName>
</protein>
<organism evidence="2 3">
    <name type="scientific">Tistrella bauzanensis</name>
    <dbReference type="NCBI Taxonomy" id="657419"/>
    <lineage>
        <taxon>Bacteria</taxon>
        <taxon>Pseudomonadati</taxon>
        <taxon>Pseudomonadota</taxon>
        <taxon>Alphaproteobacteria</taxon>
        <taxon>Geminicoccales</taxon>
        <taxon>Geminicoccaceae</taxon>
        <taxon>Tistrella</taxon>
    </lineage>
</organism>
<evidence type="ECO:0000313" key="3">
    <source>
        <dbReference type="Proteomes" id="UP000603352"/>
    </source>
</evidence>
<dbReference type="InterPro" id="IPR016181">
    <property type="entry name" value="Acyl_CoA_acyltransferase"/>
</dbReference>
<keyword evidence="3" id="KW-1185">Reference proteome</keyword>
<reference evidence="3" key="1">
    <citation type="journal article" date="2019" name="Int. J. Syst. Evol. Microbiol.">
        <title>The Global Catalogue of Microorganisms (GCM) 10K type strain sequencing project: providing services to taxonomists for standard genome sequencing and annotation.</title>
        <authorList>
            <consortium name="The Broad Institute Genomics Platform"/>
            <consortium name="The Broad Institute Genome Sequencing Center for Infectious Disease"/>
            <person name="Wu L."/>
            <person name="Ma J."/>
        </authorList>
    </citation>
    <scope>NUCLEOTIDE SEQUENCE [LARGE SCALE GENOMIC DNA]</scope>
    <source>
        <strain evidence="3">CGMCC 1.10188</strain>
    </source>
</reference>
<dbReference type="Gene3D" id="3.40.630.30">
    <property type="match status" value="1"/>
</dbReference>
<dbReference type="Proteomes" id="UP000603352">
    <property type="component" value="Unassembled WGS sequence"/>
</dbReference>
<name>A0ABQ1IHK1_9PROT</name>
<dbReference type="EMBL" id="BMDZ01000025">
    <property type="protein sequence ID" value="GGB41772.1"/>
    <property type="molecule type" value="Genomic_DNA"/>
</dbReference>
<evidence type="ECO:0000313" key="2">
    <source>
        <dbReference type="EMBL" id="GGB41772.1"/>
    </source>
</evidence>
<accession>A0ABQ1IHK1</accession>
<dbReference type="SUPFAM" id="SSF55729">
    <property type="entry name" value="Acyl-CoA N-acyltransferases (Nat)"/>
    <property type="match status" value="1"/>
</dbReference>